<evidence type="ECO:0000313" key="2">
    <source>
        <dbReference type="EMBL" id="KAL1381574.1"/>
    </source>
</evidence>
<dbReference type="Proteomes" id="UP001562425">
    <property type="component" value="Unassembled WGS sequence"/>
</dbReference>
<gene>
    <name evidence="2" type="ORF">pipiens_013360</name>
</gene>
<feature type="compositionally biased region" description="Basic and acidic residues" evidence="1">
    <location>
        <begin position="32"/>
        <end position="121"/>
    </location>
</feature>
<evidence type="ECO:0000313" key="3">
    <source>
        <dbReference type="Proteomes" id="UP001562425"/>
    </source>
</evidence>
<feature type="compositionally biased region" description="Basic and acidic residues" evidence="1">
    <location>
        <begin position="157"/>
        <end position="167"/>
    </location>
</feature>
<name>A0ABD1CYP9_CULPP</name>
<feature type="region of interest" description="Disordered" evidence="1">
    <location>
        <begin position="1"/>
        <end position="121"/>
    </location>
</feature>
<comment type="caution">
    <text evidence="2">The sequence shown here is derived from an EMBL/GenBank/DDBJ whole genome shotgun (WGS) entry which is preliminary data.</text>
</comment>
<proteinExistence type="predicted"/>
<dbReference type="AlphaFoldDB" id="A0ABD1CYP9"/>
<sequence>MTRVPFGLQRGTCGEQKGGSRLISRLCLGKGVPEKSKNVIPEKPKDPEKPKPLEVGSDKSKTVDSKKSPEVVPDKSKEAVSDKSMELVPDKSKEGDPKKPKETEADKSKEAKSTEVVPEKPPEVILERATSVVLYPNLFPEEPPSLEAELKRGARELKLRQRKSQRERSRKKKKDVDPKVTKIVFPETPKFPGCHHNETIVIERELLRPGEHIKLLAMPKEKPIPQYARLVQVPIPPATNHIKVLAQPRAYYIKDTINRHGKYLQKQQIQRMNERLHARDFLTLQESHQFARQQRRDEKRWNRFRQRQEQTLKNRIVRLELEYLREMMKTIHRKTRSYFLEGEPAKLEGDQALASDVILAKICGLIGVQVPRRDGPNLLDQHYCEMADKMAAWMCRIMQSCGMTFERPEDTARRLSAASSIFEDPRPAREAAAAAETLSIAMAIVDICLVAAVTQAEGGSIGTVSTAASRDGNGGRSVSQMVMKAESQETTRTMRDKGSKVNFLPVASESEAKSEVVGGEAKDKK</sequence>
<feature type="region of interest" description="Disordered" evidence="1">
    <location>
        <begin position="463"/>
        <end position="525"/>
    </location>
</feature>
<feature type="region of interest" description="Disordered" evidence="1">
    <location>
        <begin position="157"/>
        <end position="178"/>
    </location>
</feature>
<dbReference type="EMBL" id="JBEHCU010008567">
    <property type="protein sequence ID" value="KAL1381574.1"/>
    <property type="molecule type" value="Genomic_DNA"/>
</dbReference>
<accession>A0ABD1CYP9</accession>
<evidence type="ECO:0000256" key="1">
    <source>
        <dbReference type="SAM" id="MobiDB-lite"/>
    </source>
</evidence>
<organism evidence="2 3">
    <name type="scientific">Culex pipiens pipiens</name>
    <name type="common">Northern house mosquito</name>
    <dbReference type="NCBI Taxonomy" id="38569"/>
    <lineage>
        <taxon>Eukaryota</taxon>
        <taxon>Metazoa</taxon>
        <taxon>Ecdysozoa</taxon>
        <taxon>Arthropoda</taxon>
        <taxon>Hexapoda</taxon>
        <taxon>Insecta</taxon>
        <taxon>Pterygota</taxon>
        <taxon>Neoptera</taxon>
        <taxon>Endopterygota</taxon>
        <taxon>Diptera</taxon>
        <taxon>Nematocera</taxon>
        <taxon>Culicoidea</taxon>
        <taxon>Culicidae</taxon>
        <taxon>Culicinae</taxon>
        <taxon>Culicini</taxon>
        <taxon>Culex</taxon>
        <taxon>Culex</taxon>
    </lineage>
</organism>
<feature type="compositionally biased region" description="Basic and acidic residues" evidence="1">
    <location>
        <begin position="510"/>
        <end position="525"/>
    </location>
</feature>
<protein>
    <submittedName>
        <fullName evidence="2">Uncharacterized protein</fullName>
    </submittedName>
</protein>
<reference evidence="2 3" key="1">
    <citation type="submission" date="2024-05" db="EMBL/GenBank/DDBJ databases">
        <title>Culex pipiens pipiens assembly and annotation.</title>
        <authorList>
            <person name="Alout H."/>
            <person name="Durand T."/>
        </authorList>
    </citation>
    <scope>NUCLEOTIDE SEQUENCE [LARGE SCALE GENOMIC DNA]</scope>
    <source>
        <strain evidence="2">HA-2024</strain>
        <tissue evidence="2">Whole body</tissue>
    </source>
</reference>
<feature type="compositionally biased region" description="Basic and acidic residues" evidence="1">
    <location>
        <begin position="486"/>
        <end position="499"/>
    </location>
</feature>
<keyword evidence="3" id="KW-1185">Reference proteome</keyword>